<evidence type="ECO:0000313" key="19">
    <source>
        <dbReference type="EMBL" id="MDT2370343.1"/>
    </source>
</evidence>
<dbReference type="PROSITE" id="PS00770">
    <property type="entry name" value="AA_TRANSFER_CLASS_4"/>
    <property type="match status" value="1"/>
</dbReference>
<evidence type="ECO:0000256" key="5">
    <source>
        <dbReference type="ARBA" id="ARBA00009320"/>
    </source>
</evidence>
<evidence type="ECO:0000256" key="11">
    <source>
        <dbReference type="ARBA" id="ARBA00048212"/>
    </source>
</evidence>
<accession>A0A1S9LZS4</accession>
<evidence type="ECO:0000313" key="21">
    <source>
        <dbReference type="Proteomes" id="UP000191171"/>
    </source>
</evidence>
<name>A0A1S9LZS4_ENTFC</name>
<dbReference type="PANTHER" id="PTHR42825:SF2">
    <property type="entry name" value="BRANCHED-CHAIN-AMINO-ACID AMINOTRANSFERASE 3, CHLOROPLASTIC-RELATED"/>
    <property type="match status" value="1"/>
</dbReference>
<dbReference type="InterPro" id="IPR036038">
    <property type="entry name" value="Aminotransferase-like"/>
</dbReference>
<dbReference type="UniPathway" id="UPA00048">
    <property type="reaction ID" value="UER00073"/>
</dbReference>
<feature type="modified residue" description="N6-(pyridoxal phosphate)lysine" evidence="14">
    <location>
        <position position="194"/>
    </location>
</feature>
<dbReference type="GeneID" id="66454218"/>
<comment type="catalytic activity">
    <reaction evidence="11 17">
        <text>L-valine + 2-oxoglutarate = 3-methyl-2-oxobutanoate + L-glutamate</text>
        <dbReference type="Rhea" id="RHEA:24813"/>
        <dbReference type="ChEBI" id="CHEBI:11851"/>
        <dbReference type="ChEBI" id="CHEBI:16810"/>
        <dbReference type="ChEBI" id="CHEBI:29985"/>
        <dbReference type="ChEBI" id="CHEBI:57762"/>
        <dbReference type="EC" id="2.6.1.42"/>
    </reaction>
</comment>
<dbReference type="InterPro" id="IPR033939">
    <property type="entry name" value="BCAT_family"/>
</dbReference>
<evidence type="ECO:0000256" key="18">
    <source>
        <dbReference type="RuleBase" id="RU004519"/>
    </source>
</evidence>
<dbReference type="AlphaFoldDB" id="A0A1S9LZS4"/>
<evidence type="ECO:0000256" key="10">
    <source>
        <dbReference type="ARBA" id="ARBA00023304"/>
    </source>
</evidence>
<comment type="caution">
    <text evidence="20">The sequence shown here is derived from an EMBL/GenBank/DDBJ whole genome shotgun (WGS) entry which is preliminary data.</text>
</comment>
<dbReference type="InterPro" id="IPR043132">
    <property type="entry name" value="BCAT-like_C"/>
</dbReference>
<dbReference type="NCBIfam" id="TIGR01123">
    <property type="entry name" value="ilvE_II"/>
    <property type="match status" value="1"/>
</dbReference>
<keyword evidence="10 17" id="KW-0100">Branched-chain amino acid biosynthesis</keyword>
<dbReference type="PANTHER" id="PTHR42825">
    <property type="entry name" value="AMINO ACID AMINOTRANSFERASE"/>
    <property type="match status" value="1"/>
</dbReference>
<evidence type="ECO:0000313" key="20">
    <source>
        <dbReference type="EMBL" id="OOL80354.1"/>
    </source>
</evidence>
<evidence type="ECO:0000256" key="9">
    <source>
        <dbReference type="ARBA" id="ARBA00022898"/>
    </source>
</evidence>
<dbReference type="FunFam" id="3.20.10.10:FF:000006">
    <property type="entry name" value="Branched-chain amino acid aminotransferase"/>
    <property type="match status" value="1"/>
</dbReference>
<dbReference type="Proteomes" id="UP001260956">
    <property type="component" value="Unassembled WGS sequence"/>
</dbReference>
<keyword evidence="8 17" id="KW-0808">Transferase</keyword>
<evidence type="ECO:0000256" key="15">
    <source>
        <dbReference type="RuleBase" id="RU004106"/>
    </source>
</evidence>
<evidence type="ECO:0000256" key="2">
    <source>
        <dbReference type="ARBA" id="ARBA00004824"/>
    </source>
</evidence>
<dbReference type="InterPro" id="IPR043131">
    <property type="entry name" value="BCAT-like_N"/>
</dbReference>
<dbReference type="FunFam" id="3.30.470.10:FF:000004">
    <property type="entry name" value="Branched-chain-amino-acid aminotransferase"/>
    <property type="match status" value="1"/>
</dbReference>
<dbReference type="Gene3D" id="3.20.10.10">
    <property type="entry name" value="D-amino Acid Aminotransferase, subunit A, domain 2"/>
    <property type="match status" value="1"/>
</dbReference>
<dbReference type="Proteomes" id="UP000191171">
    <property type="component" value="Unassembled WGS sequence"/>
</dbReference>
<proteinExistence type="inferred from homology"/>
<dbReference type="EMBL" id="JARPTX010000030">
    <property type="protein sequence ID" value="MDT2370343.1"/>
    <property type="molecule type" value="Genomic_DNA"/>
</dbReference>
<comment type="pathway">
    <text evidence="3 18">Amino-acid biosynthesis; L-valine biosynthesis; L-valine from pyruvate: step 4/4.</text>
</comment>
<evidence type="ECO:0000256" key="4">
    <source>
        <dbReference type="ARBA" id="ARBA00005072"/>
    </source>
</evidence>
<sequence length="350" mass="38770">MIKCGENNEGGKYMQIDWNNLGFSYIKTPWRFIAKWKDGQWEEGELTEDNYLTIHEGSPALHYGQQCFEGLKAYRRKDGKVNLFRPEQNSRRMNQSARRLLMPMVPEKMFVDAVKQVVKANEDFVPPYGTGATLYLRPLLIGVGENIGVHPAPEYLFVVFCTPVGAYFKGGLKPTNFIVSDYDRAAPKGTGAAKVGGNYAASLLPGTEAKELDYSDCVYLDPATHTKIEEVGAANFFGITKDGKFITPQSPSILPSITKYSLLQLAEERLGLQAIEGDIFIDDLDQFAEAGACGTAAVISPIGGIYHNNNLHVFYSETEVGPVTKRLYDELTGIQFGDIEAPEGWIEVVE</sequence>
<comment type="catalytic activity">
    <reaction evidence="12 17">
        <text>L-isoleucine + 2-oxoglutarate = (S)-3-methyl-2-oxopentanoate + L-glutamate</text>
        <dbReference type="Rhea" id="RHEA:24801"/>
        <dbReference type="ChEBI" id="CHEBI:16810"/>
        <dbReference type="ChEBI" id="CHEBI:29985"/>
        <dbReference type="ChEBI" id="CHEBI:35146"/>
        <dbReference type="ChEBI" id="CHEBI:58045"/>
        <dbReference type="EC" id="2.6.1.42"/>
    </reaction>
</comment>
<gene>
    <name evidence="20" type="ORF">B1P95_11515</name>
    <name evidence="19" type="ORF">P6Z85_09305</name>
</gene>
<protein>
    <recommendedName>
        <fullName evidence="17">Branched-chain-amino-acid aminotransferase</fullName>
        <ecNumber evidence="17">2.6.1.42</ecNumber>
    </recommendedName>
</protein>
<dbReference type="GO" id="GO:0009099">
    <property type="term" value="P:L-valine biosynthetic process"/>
    <property type="evidence" value="ECO:0007669"/>
    <property type="project" value="UniProtKB-UniPathway"/>
</dbReference>
<dbReference type="NCBIfam" id="NF009897">
    <property type="entry name" value="PRK13357.1"/>
    <property type="match status" value="1"/>
</dbReference>
<dbReference type="SUPFAM" id="SSF56752">
    <property type="entry name" value="D-aminoacid aminotransferase-like PLP-dependent enzymes"/>
    <property type="match status" value="1"/>
</dbReference>
<comment type="catalytic activity">
    <reaction evidence="13 17">
        <text>L-leucine + 2-oxoglutarate = 4-methyl-2-oxopentanoate + L-glutamate</text>
        <dbReference type="Rhea" id="RHEA:18321"/>
        <dbReference type="ChEBI" id="CHEBI:16810"/>
        <dbReference type="ChEBI" id="CHEBI:17865"/>
        <dbReference type="ChEBI" id="CHEBI:29985"/>
        <dbReference type="ChEBI" id="CHEBI:57427"/>
        <dbReference type="EC" id="2.6.1.42"/>
    </reaction>
</comment>
<dbReference type="GO" id="GO:0009098">
    <property type="term" value="P:L-leucine biosynthetic process"/>
    <property type="evidence" value="ECO:0007669"/>
    <property type="project" value="UniProtKB-UniPathway"/>
</dbReference>
<dbReference type="InterPro" id="IPR005786">
    <property type="entry name" value="B_amino_transII"/>
</dbReference>
<evidence type="ECO:0000256" key="1">
    <source>
        <dbReference type="ARBA" id="ARBA00001933"/>
    </source>
</evidence>
<dbReference type="EMBL" id="MVGJ01000071">
    <property type="protein sequence ID" value="OOL80354.1"/>
    <property type="molecule type" value="Genomic_DNA"/>
</dbReference>
<dbReference type="UniPathway" id="UPA00047">
    <property type="reaction ID" value="UER00058"/>
</dbReference>
<organism evidence="20 21">
    <name type="scientific">Enterococcus faecium</name>
    <name type="common">Streptococcus faecium</name>
    <dbReference type="NCBI Taxonomy" id="1352"/>
    <lineage>
        <taxon>Bacteria</taxon>
        <taxon>Bacillati</taxon>
        <taxon>Bacillota</taxon>
        <taxon>Bacilli</taxon>
        <taxon>Lactobacillales</taxon>
        <taxon>Enterococcaceae</taxon>
        <taxon>Enterococcus</taxon>
    </lineage>
</organism>
<evidence type="ECO:0000256" key="7">
    <source>
        <dbReference type="ARBA" id="ARBA00022605"/>
    </source>
</evidence>
<dbReference type="CDD" id="cd01557">
    <property type="entry name" value="BCAT_beta_family"/>
    <property type="match status" value="1"/>
</dbReference>
<dbReference type="RefSeq" id="WP_002321517.1">
    <property type="nucleotide sequence ID" value="NZ_AP022341.1"/>
</dbReference>
<evidence type="ECO:0000256" key="17">
    <source>
        <dbReference type="RuleBase" id="RU004517"/>
    </source>
</evidence>
<evidence type="ECO:0000256" key="8">
    <source>
        <dbReference type="ARBA" id="ARBA00022679"/>
    </source>
</evidence>
<comment type="cofactor">
    <cofactor evidence="1 16">
        <name>pyridoxal 5'-phosphate</name>
        <dbReference type="ChEBI" id="CHEBI:597326"/>
    </cofactor>
</comment>
<evidence type="ECO:0000256" key="14">
    <source>
        <dbReference type="PIRSR" id="PIRSR006468-1"/>
    </source>
</evidence>
<comment type="similarity">
    <text evidence="5 15">Belongs to the class-IV pyridoxal-phosphate-dependent aminotransferase family.</text>
</comment>
<dbReference type="GO" id="GO:0009097">
    <property type="term" value="P:isoleucine biosynthetic process"/>
    <property type="evidence" value="ECO:0007669"/>
    <property type="project" value="UniProtKB-UniPathway"/>
</dbReference>
<dbReference type="GO" id="GO:0004084">
    <property type="term" value="F:branched-chain-amino-acid transaminase activity"/>
    <property type="evidence" value="ECO:0007669"/>
    <property type="project" value="UniProtKB-EC"/>
</dbReference>
<keyword evidence="7 17" id="KW-0028">Amino-acid biosynthesis</keyword>
<reference evidence="20 21" key="1">
    <citation type="submission" date="2017-02" db="EMBL/GenBank/DDBJ databases">
        <title>Clonality and virulence of isolates of VRE in Hematopoietic Stem Cell Transplanted (HSCT) patients.</title>
        <authorList>
            <person name="Marchi A.P."/>
            <person name="Martins R.C."/>
            <person name="Marie S.K."/>
            <person name="Levin A.S."/>
            <person name="Costa S.F."/>
        </authorList>
    </citation>
    <scope>NUCLEOTIDE SEQUENCE [LARGE SCALE GENOMIC DNA]</scope>
    <source>
        <strain evidence="20 21">LIM1759</strain>
    </source>
</reference>
<dbReference type="Pfam" id="PF01063">
    <property type="entry name" value="Aminotran_4"/>
    <property type="match status" value="1"/>
</dbReference>
<reference evidence="19" key="2">
    <citation type="submission" date="2023-03" db="EMBL/GenBank/DDBJ databases">
        <authorList>
            <person name="Shen W."/>
            <person name="Cai J."/>
        </authorList>
    </citation>
    <scope>NUCLEOTIDE SEQUENCE</scope>
    <source>
        <strain evidence="19">B1010-2</strain>
    </source>
</reference>
<dbReference type="EC" id="2.6.1.42" evidence="17"/>
<evidence type="ECO:0000256" key="6">
    <source>
        <dbReference type="ARBA" id="ARBA00022576"/>
    </source>
</evidence>
<evidence type="ECO:0000256" key="12">
    <source>
        <dbReference type="ARBA" id="ARBA00048798"/>
    </source>
</evidence>
<dbReference type="PIRSF" id="PIRSF006468">
    <property type="entry name" value="BCAT1"/>
    <property type="match status" value="1"/>
</dbReference>
<evidence type="ECO:0000256" key="16">
    <source>
        <dbReference type="RuleBase" id="RU004516"/>
    </source>
</evidence>
<keyword evidence="9 16" id="KW-0663">Pyridoxal phosphate</keyword>
<evidence type="ECO:0000256" key="13">
    <source>
        <dbReference type="ARBA" id="ARBA00049229"/>
    </source>
</evidence>
<dbReference type="InterPro" id="IPR018300">
    <property type="entry name" value="Aminotrans_IV_CS"/>
</dbReference>
<dbReference type="UniPathway" id="UPA00049">
    <property type="reaction ID" value="UER00062"/>
</dbReference>
<comment type="pathway">
    <text evidence="4 18">Amino-acid biosynthesis; L-leucine biosynthesis; L-leucine from 3-methyl-2-oxobutanoate: step 4/4.</text>
</comment>
<keyword evidence="6 17" id="KW-0032">Aminotransferase</keyword>
<evidence type="ECO:0000256" key="3">
    <source>
        <dbReference type="ARBA" id="ARBA00004931"/>
    </source>
</evidence>
<dbReference type="Gene3D" id="3.30.470.10">
    <property type="match status" value="1"/>
</dbReference>
<comment type="pathway">
    <text evidence="2 18">Amino-acid biosynthesis; L-isoleucine biosynthesis; L-isoleucine from 2-oxobutanoate: step 4/4.</text>
</comment>
<dbReference type="InterPro" id="IPR001544">
    <property type="entry name" value="Aminotrans_IV"/>
</dbReference>